<sequence>MGLWEKVAERCDITITSTVAEDEVDFWEDEAGERHYIDLNESSFKQVDVPLDSVIQFKSRFLGDYFERLDPGEVESLTYLCSSKEHFLICSGDSIVFRILGLIARSGQGISLEELLSKIGLGRQLEWRNTKDFRIKYTKLGEQDSVTGTGLA</sequence>
<name>A0A1U9NH11_9BACT</name>
<keyword evidence="2" id="KW-1185">Reference proteome</keyword>
<protein>
    <submittedName>
        <fullName evidence="1">Uncharacterized protein</fullName>
    </submittedName>
</protein>
<reference evidence="2" key="1">
    <citation type="submission" date="2017-02" db="EMBL/GenBank/DDBJ databases">
        <title>Comparative genomics and description of representatives of a novel lineage of planctomycetes thriving in anoxic sediments.</title>
        <authorList>
            <person name="Spring S."/>
            <person name="Bunk B."/>
            <person name="Sproer C."/>
        </authorList>
    </citation>
    <scope>NUCLEOTIDE SEQUENCE [LARGE SCALE GENOMIC DNA]</scope>
    <source>
        <strain evidence="2">ST-NAGAB-D1</strain>
    </source>
</reference>
<evidence type="ECO:0000313" key="1">
    <source>
        <dbReference type="EMBL" id="AQT67222.1"/>
    </source>
</evidence>
<dbReference type="EMBL" id="CP019791">
    <property type="protein sequence ID" value="AQT67222.1"/>
    <property type="molecule type" value="Genomic_DNA"/>
</dbReference>
<gene>
    <name evidence="1" type="ORF">STSP2_00365</name>
</gene>
<dbReference type="AlphaFoldDB" id="A0A1U9NH11"/>
<dbReference type="KEGG" id="alus:STSP2_00365"/>
<proteinExistence type="predicted"/>
<evidence type="ECO:0000313" key="2">
    <source>
        <dbReference type="Proteomes" id="UP000189674"/>
    </source>
</evidence>
<organism evidence="1 2">
    <name type="scientific">Anaerohalosphaera lusitana</name>
    <dbReference type="NCBI Taxonomy" id="1936003"/>
    <lineage>
        <taxon>Bacteria</taxon>
        <taxon>Pseudomonadati</taxon>
        <taxon>Planctomycetota</taxon>
        <taxon>Phycisphaerae</taxon>
        <taxon>Sedimentisphaerales</taxon>
        <taxon>Anaerohalosphaeraceae</taxon>
        <taxon>Anaerohalosphaera</taxon>
    </lineage>
</organism>
<dbReference type="STRING" id="1936003.STSP2_00365"/>
<accession>A0A1U9NH11</accession>
<dbReference type="OrthoDB" id="286484at2"/>
<dbReference type="Proteomes" id="UP000189674">
    <property type="component" value="Chromosome"/>
</dbReference>